<dbReference type="GO" id="GO:0000287">
    <property type="term" value="F:magnesium ion binding"/>
    <property type="evidence" value="ECO:0007669"/>
    <property type="project" value="InterPro"/>
</dbReference>
<dbReference type="GO" id="GO:0006310">
    <property type="term" value="P:DNA recombination"/>
    <property type="evidence" value="ECO:0007669"/>
    <property type="project" value="InterPro"/>
</dbReference>
<dbReference type="Proteomes" id="UP000315400">
    <property type="component" value="Unassembled WGS sequence"/>
</dbReference>
<dbReference type="SUPFAM" id="SSF103084">
    <property type="entry name" value="Holliday junction resolvase RusA"/>
    <property type="match status" value="1"/>
</dbReference>
<sequence length="136" mass="15472">MTTDAWTIELPWPPRKCNPNRRGHWAPKAKAQRAYREACFTQARSAIHRNGWDVQALREHAEQGGKGSVALFVDFFPPDRRHRDDDNVAAAFKSGRDGLADALGMDDRAFRMHPFLEESPSKGGRVRVRIMPVPHE</sequence>
<dbReference type="GO" id="GO:0006281">
    <property type="term" value="P:DNA repair"/>
    <property type="evidence" value="ECO:0007669"/>
    <property type="project" value="InterPro"/>
</dbReference>
<evidence type="ECO:0000313" key="1">
    <source>
        <dbReference type="EMBL" id="TQE98149.1"/>
    </source>
</evidence>
<dbReference type="AlphaFoldDB" id="A0A540VN07"/>
<evidence type="ECO:0000313" key="2">
    <source>
        <dbReference type="Proteomes" id="UP000315400"/>
    </source>
</evidence>
<accession>A0A540VN07</accession>
<name>A0A540VN07_9GAMM</name>
<organism evidence="1 2">
    <name type="scientific">Spiribacter salinus</name>
    <dbReference type="NCBI Taxonomy" id="1335746"/>
    <lineage>
        <taxon>Bacteria</taxon>
        <taxon>Pseudomonadati</taxon>
        <taxon>Pseudomonadota</taxon>
        <taxon>Gammaproteobacteria</taxon>
        <taxon>Chromatiales</taxon>
        <taxon>Ectothiorhodospiraceae</taxon>
        <taxon>Spiribacter</taxon>
    </lineage>
</organism>
<proteinExistence type="predicted"/>
<gene>
    <name evidence="1" type="ORF">FKY71_15340</name>
</gene>
<comment type="caution">
    <text evidence="1">The sequence shown here is derived from an EMBL/GenBank/DDBJ whole genome shotgun (WGS) entry which is preliminary data.</text>
</comment>
<reference evidence="1 2" key="1">
    <citation type="submission" date="2019-06" db="EMBL/GenBank/DDBJ databases">
        <title>Metagenome assembled Genome of Spiribacter salinus SL48-SHIP from the microbial mat of Salt Lake 48 (Novosibirsk region, Russia).</title>
        <authorList>
            <person name="Shipova A."/>
            <person name="Rozanov A.S."/>
            <person name="Bryanskaya A.V."/>
            <person name="Peltek S.E."/>
        </authorList>
    </citation>
    <scope>NUCLEOTIDE SEQUENCE [LARGE SCALE GENOMIC DNA]</scope>
    <source>
        <strain evidence="1">SL48-SHIP-2</strain>
    </source>
</reference>
<dbReference type="InterPro" id="IPR036614">
    <property type="entry name" value="RusA-like_sf"/>
</dbReference>
<protein>
    <submittedName>
        <fullName evidence="1">Endodeoxyribonuclease RusA</fullName>
    </submittedName>
</protein>
<dbReference type="Gene3D" id="3.30.1330.70">
    <property type="entry name" value="Holliday junction resolvase RusA"/>
    <property type="match status" value="1"/>
</dbReference>
<dbReference type="EMBL" id="VIFK01000269">
    <property type="protein sequence ID" value="TQE98149.1"/>
    <property type="molecule type" value="Genomic_DNA"/>
</dbReference>